<feature type="region of interest" description="Disordered" evidence="1">
    <location>
        <begin position="1"/>
        <end position="22"/>
    </location>
</feature>
<reference evidence="2 3" key="1">
    <citation type="submission" date="2019-09" db="EMBL/GenBank/DDBJ databases">
        <authorList>
            <person name="Depoorter E."/>
        </authorList>
    </citation>
    <scope>NUCLEOTIDE SEQUENCE [LARGE SCALE GENOMIC DNA]</scope>
    <source>
        <strain evidence="2">R-39750</strain>
    </source>
</reference>
<evidence type="ECO:0000256" key="1">
    <source>
        <dbReference type="SAM" id="MobiDB-lite"/>
    </source>
</evidence>
<evidence type="ECO:0000313" key="2">
    <source>
        <dbReference type="EMBL" id="VWC79186.1"/>
    </source>
</evidence>
<name>A0A6P2UZA3_BURL3</name>
<dbReference type="AlphaFoldDB" id="A0A6P2UZA3"/>
<accession>A0A6P2UZA3</accession>
<gene>
    <name evidence="2" type="ORF">BLA39750_01070</name>
</gene>
<dbReference type="EMBL" id="CABVQN010000004">
    <property type="protein sequence ID" value="VWC79186.1"/>
    <property type="molecule type" value="Genomic_DNA"/>
</dbReference>
<organism evidence="2 3">
    <name type="scientific">Burkholderia lata (strain ATCC 17760 / DSM 23089 / LMG 22485 / NCIMB 9086 / R18194 / 383)</name>
    <dbReference type="NCBI Taxonomy" id="482957"/>
    <lineage>
        <taxon>Bacteria</taxon>
        <taxon>Pseudomonadati</taxon>
        <taxon>Pseudomonadota</taxon>
        <taxon>Betaproteobacteria</taxon>
        <taxon>Burkholderiales</taxon>
        <taxon>Burkholderiaceae</taxon>
        <taxon>Burkholderia</taxon>
        <taxon>Burkholderia cepacia complex</taxon>
    </lineage>
</organism>
<protein>
    <submittedName>
        <fullName evidence="2">Uncharacterized protein</fullName>
    </submittedName>
</protein>
<dbReference type="Proteomes" id="UP000494110">
    <property type="component" value="Unassembled WGS sequence"/>
</dbReference>
<dbReference type="RefSeq" id="WP_175011233.1">
    <property type="nucleotide sequence ID" value="NZ_CABVQN010000004.1"/>
</dbReference>
<evidence type="ECO:0000313" key="3">
    <source>
        <dbReference type="Proteomes" id="UP000494110"/>
    </source>
</evidence>
<sequence length="547" mass="60123">MTKNSNAVEKQPHAEQTPWQRDDVQFPRLLAEILATQDTLDMTALAQSMDLSVDEVSAVFDRSETAWEAIKADTATPPDRDPPQELVGDAERMTQIAAALALIEGEGEAMARRVASPSEISDLNVRRAKLQSERARIVYRRTRSGSMDAVADTGGSNQKPPLLRESALLFKVVDLLEKRWEKAGSPGCAVELVLAQVCRLREDETPDDGSSVASLFREATELLEAWIADGDPASEEETGILNEVRQEGDAIASNPDQPEVSDEDIAFATAAGFRVDLATAVDGGELKLRYWWTRCPPDCTRCETSQGSFPSKKLAWQDAVATLLGAPELKESASAILNTEASDADTQRDSGFAVAYRSLVRKWKSESQGTRVQWPSVAKAILYRIESNSPIEALSLLKADQEKVSGFSVASYYQSAIDDVECLIVLQELECQSERIVEVAAAPADTTLDLSNIEADVLLYELRRRGLVVSAWGLEDAATPLENDDETEDLTDEQFAQLEEKLLEKASVSLEDVLTSRGNEHFAIIWDTQRARMLEDVRGNTSIQGNQ</sequence>
<proteinExistence type="predicted"/>